<keyword evidence="1" id="KW-0479">Metal-binding</keyword>
<feature type="region of interest" description="Disordered" evidence="7">
    <location>
        <begin position="513"/>
        <end position="641"/>
    </location>
</feature>
<keyword evidence="4" id="KW-0238">DNA-binding</keyword>
<organism evidence="9 10">
    <name type="scientific">Ophiocordyceps australis</name>
    <dbReference type="NCBI Taxonomy" id="1399860"/>
    <lineage>
        <taxon>Eukaryota</taxon>
        <taxon>Fungi</taxon>
        <taxon>Dikarya</taxon>
        <taxon>Ascomycota</taxon>
        <taxon>Pezizomycotina</taxon>
        <taxon>Sordariomycetes</taxon>
        <taxon>Hypocreomycetidae</taxon>
        <taxon>Hypocreales</taxon>
        <taxon>Ophiocordycipitaceae</taxon>
        <taxon>Ophiocordyceps</taxon>
    </lineage>
</organism>
<keyword evidence="2" id="KW-0862">Zinc</keyword>
<evidence type="ECO:0000256" key="1">
    <source>
        <dbReference type="ARBA" id="ARBA00022723"/>
    </source>
</evidence>
<feature type="region of interest" description="Disordered" evidence="7">
    <location>
        <begin position="1"/>
        <end position="180"/>
    </location>
</feature>
<evidence type="ECO:0000256" key="3">
    <source>
        <dbReference type="ARBA" id="ARBA00023015"/>
    </source>
</evidence>
<dbReference type="GO" id="GO:0000981">
    <property type="term" value="F:DNA-binding transcription factor activity, RNA polymerase II-specific"/>
    <property type="evidence" value="ECO:0007669"/>
    <property type="project" value="InterPro"/>
</dbReference>
<dbReference type="PANTHER" id="PTHR47659">
    <property type="entry name" value="ZN(II)2CYS6 TRANSCRIPTION FACTOR (EUROFUNG)-RELATED"/>
    <property type="match status" value="1"/>
</dbReference>
<feature type="compositionally biased region" description="Pro residues" evidence="7">
    <location>
        <begin position="52"/>
        <end position="65"/>
    </location>
</feature>
<name>A0A2C5XAX4_9HYPO</name>
<evidence type="ECO:0000256" key="7">
    <source>
        <dbReference type="SAM" id="MobiDB-lite"/>
    </source>
</evidence>
<feature type="compositionally biased region" description="Polar residues" evidence="7">
    <location>
        <begin position="544"/>
        <end position="562"/>
    </location>
</feature>
<gene>
    <name evidence="9" type="ORF">CDD81_2701</name>
</gene>
<evidence type="ECO:0000256" key="5">
    <source>
        <dbReference type="ARBA" id="ARBA00023163"/>
    </source>
</evidence>
<dbReference type="GO" id="GO:0008270">
    <property type="term" value="F:zinc ion binding"/>
    <property type="evidence" value="ECO:0007669"/>
    <property type="project" value="InterPro"/>
</dbReference>
<keyword evidence="5" id="KW-0804">Transcription</keyword>
<dbReference type="InterPro" id="IPR001138">
    <property type="entry name" value="Zn2Cys6_DnaBD"/>
</dbReference>
<dbReference type="SUPFAM" id="SSF57701">
    <property type="entry name" value="Zn2/Cys6 DNA-binding domain"/>
    <property type="match status" value="1"/>
</dbReference>
<sequence length="656" mass="72091">MVSVGSPFETAQLRLGQQQRMGNSKLAPDLGWADSKGEQGESVVSARIRAYPSPPMSGSPPLPPRAPREADEYPSAVCRDPEQDDGNTEQRRQRQFSSHMRRQEQHQEHQQHQFQQQRHLQRHLNHQWHQLPPPPPPQHASSGALSRSYPTDASRGSFGLQPSDEAMPPTPLYSPQQPHRVPHQLSYPYPPQHLIMTTPGASAELAYSMANRTSALENQSFTSPKSQRKTKGHVASACVPCKRAHLRCDAQRPCSRCTGNGKEEACVDVQHKKRGRPRLRDDRDARFDSMRLSHYPEVPLRRPLSAHPAGSSSRARHYDDPLQQQRQQTYPSLETPMVAAAMPARHLERSSELGAYGLQSLHGAGGFSEPAAYLTMGMEFAKASSTFLSAIGISSLTGRRLADILPTSEREKLVVMQRRLATEQKEREPNYLPPILGLGGPDFQAMGFSPDELSRFSLDIEQHVTFVGSDRCLRQLGVRLGLGKQGSFYFVVMLLTVPVRYASSALQTQAPSAPLMHGGSSPGMGFSSRSSGTPIFDPVRNRLGQGSSQPAVSPLGLSSHSHLASPPGQNPRPLSPYDASVTNRGRITGRGPHLVRETGLTERAFAAAGPGQETLQLPPIRAPQEQQPRSGEQSWPLAQRSGRVDICGLIEKADQT</sequence>
<dbReference type="OrthoDB" id="5575144at2759"/>
<protein>
    <recommendedName>
        <fullName evidence="8">Zn(2)-C6 fungal-type domain-containing protein</fullName>
    </recommendedName>
</protein>
<dbReference type="GO" id="GO:0003677">
    <property type="term" value="F:DNA binding"/>
    <property type="evidence" value="ECO:0007669"/>
    <property type="project" value="UniProtKB-KW"/>
</dbReference>
<feature type="compositionally biased region" description="Low complexity" evidence="7">
    <location>
        <begin position="523"/>
        <end position="532"/>
    </location>
</feature>
<comment type="caution">
    <text evidence="9">The sequence shown here is derived from an EMBL/GenBank/DDBJ whole genome shotgun (WGS) entry which is preliminary data.</text>
</comment>
<dbReference type="PROSITE" id="PS50048">
    <property type="entry name" value="ZN2_CY6_FUNGAL_2"/>
    <property type="match status" value="1"/>
</dbReference>
<feature type="compositionally biased region" description="Basic and acidic residues" evidence="7">
    <location>
        <begin position="101"/>
        <end position="111"/>
    </location>
</feature>
<evidence type="ECO:0000259" key="8">
    <source>
        <dbReference type="PROSITE" id="PS50048"/>
    </source>
</evidence>
<dbReference type="PANTHER" id="PTHR47659:SF4">
    <property type="entry name" value="ZN(II)2CYS6 TRANSCRIPTION FACTOR (EUROFUNG)"/>
    <property type="match status" value="1"/>
</dbReference>
<dbReference type="Gene3D" id="4.10.240.10">
    <property type="entry name" value="Zn(2)-C6 fungal-type DNA-binding domain"/>
    <property type="match status" value="1"/>
</dbReference>
<reference evidence="9 10" key="1">
    <citation type="submission" date="2017-06" db="EMBL/GenBank/DDBJ databases">
        <title>Ant-infecting Ophiocordyceps genomes reveal a high diversity of potential behavioral manipulation genes and a possible major role for enterotoxins.</title>
        <authorList>
            <person name="De Bekker C."/>
            <person name="Evans H.C."/>
            <person name="Brachmann A."/>
            <person name="Hughes D.P."/>
        </authorList>
    </citation>
    <scope>NUCLEOTIDE SEQUENCE [LARGE SCALE GENOMIC DNA]</scope>
    <source>
        <strain evidence="9 10">Map64</strain>
    </source>
</reference>
<feature type="compositionally biased region" description="Polar residues" evidence="7">
    <location>
        <begin position="624"/>
        <end position="633"/>
    </location>
</feature>
<accession>A0A2C5XAX4</accession>
<dbReference type="InterPro" id="IPR036864">
    <property type="entry name" value="Zn2-C6_fun-type_DNA-bd_sf"/>
</dbReference>
<evidence type="ECO:0000256" key="6">
    <source>
        <dbReference type="ARBA" id="ARBA00023242"/>
    </source>
</evidence>
<keyword evidence="6" id="KW-0539">Nucleus</keyword>
<evidence type="ECO:0000313" key="10">
    <source>
        <dbReference type="Proteomes" id="UP000226192"/>
    </source>
</evidence>
<evidence type="ECO:0000256" key="4">
    <source>
        <dbReference type="ARBA" id="ARBA00023125"/>
    </source>
</evidence>
<dbReference type="STRING" id="1399860.A0A2C5XAX4"/>
<dbReference type="SMART" id="SM00066">
    <property type="entry name" value="GAL4"/>
    <property type="match status" value="1"/>
</dbReference>
<evidence type="ECO:0000313" key="9">
    <source>
        <dbReference type="EMBL" id="PHH65289.1"/>
    </source>
</evidence>
<dbReference type="CDD" id="cd00067">
    <property type="entry name" value="GAL4"/>
    <property type="match status" value="1"/>
</dbReference>
<keyword evidence="3" id="KW-0805">Transcription regulation</keyword>
<dbReference type="AlphaFoldDB" id="A0A2C5XAX4"/>
<dbReference type="Proteomes" id="UP000226192">
    <property type="component" value="Unassembled WGS sequence"/>
</dbReference>
<dbReference type="EMBL" id="NJET01000019">
    <property type="protein sequence ID" value="PHH65289.1"/>
    <property type="molecule type" value="Genomic_DNA"/>
</dbReference>
<feature type="domain" description="Zn(2)-C6 fungal-type" evidence="8">
    <location>
        <begin position="237"/>
        <end position="268"/>
    </location>
</feature>
<feature type="region of interest" description="Disordered" evidence="7">
    <location>
        <begin position="298"/>
        <end position="323"/>
    </location>
</feature>
<dbReference type="Pfam" id="PF00172">
    <property type="entry name" value="Zn_clus"/>
    <property type="match status" value="1"/>
</dbReference>
<evidence type="ECO:0000256" key="2">
    <source>
        <dbReference type="ARBA" id="ARBA00022833"/>
    </source>
</evidence>
<dbReference type="InterPro" id="IPR050335">
    <property type="entry name" value="ERT1_acuK_gluconeogen_tf"/>
</dbReference>
<dbReference type="PROSITE" id="PS00463">
    <property type="entry name" value="ZN2_CY6_FUNGAL_1"/>
    <property type="match status" value="1"/>
</dbReference>
<proteinExistence type="predicted"/>
<keyword evidence="10" id="KW-1185">Reference proteome</keyword>
<feature type="compositionally biased region" description="Polar residues" evidence="7">
    <location>
        <begin position="139"/>
        <end position="151"/>
    </location>
</feature>